<dbReference type="Pfam" id="PF00766">
    <property type="entry name" value="ETF_alpha"/>
    <property type="match status" value="1"/>
</dbReference>
<name>A0A372MI60_9SPIR</name>
<feature type="binding site" evidence="3">
    <location>
        <begin position="258"/>
        <end position="265"/>
    </location>
    <ligand>
        <name>FAD</name>
        <dbReference type="ChEBI" id="CHEBI:57692"/>
    </ligand>
</feature>
<comment type="cofactor">
    <cofactor evidence="3">
        <name>FAD</name>
        <dbReference type="ChEBI" id="CHEBI:57692"/>
    </cofactor>
    <text evidence="3">Binds 1 FAD per dimer.</text>
</comment>
<dbReference type="GO" id="GO:0009055">
    <property type="term" value="F:electron transfer activity"/>
    <property type="evidence" value="ECO:0007669"/>
    <property type="project" value="InterPro"/>
</dbReference>
<gene>
    <name evidence="5" type="ORF">DYP60_05775</name>
</gene>
<dbReference type="InterPro" id="IPR001308">
    <property type="entry name" value="ETF_a/FixB"/>
</dbReference>
<dbReference type="GO" id="GO:0033539">
    <property type="term" value="P:fatty acid beta-oxidation using acyl-CoA dehydrogenase"/>
    <property type="evidence" value="ECO:0007669"/>
    <property type="project" value="TreeGrafter"/>
</dbReference>
<feature type="domain" description="Electron transfer flavoprotein alpha/beta-subunit N-terminal" evidence="4">
    <location>
        <begin position="4"/>
        <end position="185"/>
    </location>
</feature>
<dbReference type="Pfam" id="PF01012">
    <property type="entry name" value="ETF"/>
    <property type="match status" value="1"/>
</dbReference>
<evidence type="ECO:0000313" key="5">
    <source>
        <dbReference type="EMBL" id="RFU95133.1"/>
    </source>
</evidence>
<dbReference type="InterPro" id="IPR014731">
    <property type="entry name" value="ETF_asu_C"/>
</dbReference>
<keyword evidence="3" id="KW-0274">FAD</keyword>
<dbReference type="SMART" id="SM00893">
    <property type="entry name" value="ETF"/>
    <property type="match status" value="1"/>
</dbReference>
<reference evidence="5 6" key="2">
    <citation type="submission" date="2018-09" db="EMBL/GenBank/DDBJ databases">
        <title>Genome of Sphaerochaeta halotolerans strain 4-11.</title>
        <authorList>
            <person name="Nazina T.N."/>
            <person name="Sokolova D.S."/>
        </authorList>
    </citation>
    <scope>NUCLEOTIDE SEQUENCE [LARGE SCALE GENOMIC DNA]</scope>
    <source>
        <strain evidence="5 6">4-11</strain>
    </source>
</reference>
<protein>
    <submittedName>
        <fullName evidence="5">Electron transfer flavoprotein subunit alpha/FixB family protein</fullName>
    </submittedName>
</protein>
<dbReference type="AlphaFoldDB" id="A0A372MI60"/>
<feature type="binding site" evidence="3">
    <location>
        <begin position="241"/>
        <end position="245"/>
    </location>
    <ligand>
        <name>FAD</name>
        <dbReference type="ChEBI" id="CHEBI:57692"/>
    </ligand>
</feature>
<evidence type="ECO:0000256" key="1">
    <source>
        <dbReference type="ARBA" id="ARBA00005817"/>
    </source>
</evidence>
<dbReference type="SUPFAM" id="SSF52402">
    <property type="entry name" value="Adenine nucleotide alpha hydrolases-like"/>
    <property type="match status" value="1"/>
</dbReference>
<organism evidence="5 6">
    <name type="scientific">Sphaerochaeta halotolerans</name>
    <dbReference type="NCBI Taxonomy" id="2293840"/>
    <lineage>
        <taxon>Bacteria</taxon>
        <taxon>Pseudomonadati</taxon>
        <taxon>Spirochaetota</taxon>
        <taxon>Spirochaetia</taxon>
        <taxon>Spirochaetales</taxon>
        <taxon>Sphaerochaetaceae</taxon>
        <taxon>Sphaerochaeta</taxon>
    </lineage>
</organism>
<dbReference type="InterPro" id="IPR014730">
    <property type="entry name" value="ETF_a/b_N"/>
</dbReference>
<evidence type="ECO:0000256" key="3">
    <source>
        <dbReference type="PIRSR" id="PIRSR000089-1"/>
    </source>
</evidence>
<dbReference type="Gene3D" id="3.40.50.620">
    <property type="entry name" value="HUPs"/>
    <property type="match status" value="1"/>
</dbReference>
<comment type="caution">
    <text evidence="5">The sequence shown here is derived from an EMBL/GenBank/DDBJ whole genome shotgun (WGS) entry which is preliminary data.</text>
</comment>
<proteinExistence type="inferred from homology"/>
<accession>A0A372MI60</accession>
<sequence length="326" mass="35891">MKRTLILGDTGLPKRSNDLLEVSNRIYDGKKHESWLLAFSPDQENLPEGFERIILVQDEGNICEDARYICAIIMDLHSTYAFDAILIPGTWIGRMVAPRLAKRLQVGLVAEINDVKTRDDALEFVRTAYSGNILSGIAITSSPPIILSIKPGIFTWEQKSGVNTIIQNYTKKLQSPSSLTCLKRKQRSVSYDIRDSKVLVSGGGGAKRAYPLLETLAKALGGEVSVSRKLVDQGIANRTIQVGQSGKIVNPRLYIAIGIDGAIQHVEGLRNVETILSVNTHSDAPICSISDVVVVGDAKIFIEKLLQRIALENEGTIHDQYRGERK</sequence>
<dbReference type="EMBL" id="QUWK01000005">
    <property type="protein sequence ID" value="RFU95133.1"/>
    <property type="molecule type" value="Genomic_DNA"/>
</dbReference>
<evidence type="ECO:0000256" key="2">
    <source>
        <dbReference type="ARBA" id="ARBA00022982"/>
    </source>
</evidence>
<keyword evidence="6" id="KW-1185">Reference proteome</keyword>
<evidence type="ECO:0000259" key="4">
    <source>
        <dbReference type="SMART" id="SM00893"/>
    </source>
</evidence>
<evidence type="ECO:0000313" key="6">
    <source>
        <dbReference type="Proteomes" id="UP000264002"/>
    </source>
</evidence>
<reference evidence="6" key="1">
    <citation type="submission" date="2018-08" db="EMBL/GenBank/DDBJ databases">
        <authorList>
            <person name="Grouzdev D.S."/>
            <person name="Krutkina M.S."/>
        </authorList>
    </citation>
    <scope>NUCLEOTIDE SEQUENCE [LARGE SCALE GENOMIC DNA]</scope>
    <source>
        <strain evidence="6">4-11</strain>
    </source>
</reference>
<dbReference type="InterPro" id="IPR029035">
    <property type="entry name" value="DHS-like_NAD/FAD-binding_dom"/>
</dbReference>
<dbReference type="SUPFAM" id="SSF52467">
    <property type="entry name" value="DHS-like NAD/FAD-binding domain"/>
    <property type="match status" value="1"/>
</dbReference>
<keyword evidence="3" id="KW-0285">Flavoprotein</keyword>
<feature type="binding site" evidence="3">
    <location>
        <begin position="227"/>
        <end position="228"/>
    </location>
    <ligand>
        <name>FAD</name>
        <dbReference type="ChEBI" id="CHEBI:57692"/>
    </ligand>
</feature>
<keyword evidence="2" id="KW-0813">Transport</keyword>
<dbReference type="PANTHER" id="PTHR43153:SF1">
    <property type="entry name" value="ELECTRON TRANSFER FLAVOPROTEIN SUBUNIT ALPHA, MITOCHONDRIAL"/>
    <property type="match status" value="1"/>
</dbReference>
<feature type="binding site" evidence="3">
    <location>
        <position position="279"/>
    </location>
    <ligand>
        <name>FAD</name>
        <dbReference type="ChEBI" id="CHEBI:57692"/>
    </ligand>
</feature>
<dbReference type="PANTHER" id="PTHR43153">
    <property type="entry name" value="ELECTRON TRANSFER FLAVOPROTEIN ALPHA"/>
    <property type="match status" value="1"/>
</dbReference>
<dbReference type="Proteomes" id="UP000264002">
    <property type="component" value="Unassembled WGS sequence"/>
</dbReference>
<dbReference type="RefSeq" id="WP_117329941.1">
    <property type="nucleotide sequence ID" value="NZ_QUWK01000005.1"/>
</dbReference>
<dbReference type="PIRSF" id="PIRSF000089">
    <property type="entry name" value="Electra_flavoP_a"/>
    <property type="match status" value="1"/>
</dbReference>
<dbReference type="InterPro" id="IPR014729">
    <property type="entry name" value="Rossmann-like_a/b/a_fold"/>
</dbReference>
<dbReference type="Gene3D" id="3.40.50.1220">
    <property type="entry name" value="TPP-binding domain"/>
    <property type="match status" value="1"/>
</dbReference>
<dbReference type="GO" id="GO:0050660">
    <property type="term" value="F:flavin adenine dinucleotide binding"/>
    <property type="evidence" value="ECO:0007669"/>
    <property type="project" value="InterPro"/>
</dbReference>
<keyword evidence="2" id="KW-0249">Electron transport</keyword>
<comment type="similarity">
    <text evidence="1">Belongs to the ETF alpha-subunit/FixB family.</text>
</comment>